<proteinExistence type="predicted"/>
<dbReference type="AlphaFoldDB" id="X1T4B1"/>
<accession>X1T4B1</accession>
<name>X1T4B1_9ZZZZ</name>
<organism evidence="1">
    <name type="scientific">marine sediment metagenome</name>
    <dbReference type="NCBI Taxonomy" id="412755"/>
    <lineage>
        <taxon>unclassified sequences</taxon>
        <taxon>metagenomes</taxon>
        <taxon>ecological metagenomes</taxon>
    </lineage>
</organism>
<gene>
    <name evidence="1" type="ORF">S12H4_18246</name>
</gene>
<sequence length="39" mass="4504">MDKTGLEKEVLENMLDRLMNNAVIIGTPSRSIFKISYLY</sequence>
<protein>
    <submittedName>
        <fullName evidence="1">Uncharacterized protein</fullName>
    </submittedName>
</protein>
<evidence type="ECO:0000313" key="1">
    <source>
        <dbReference type="EMBL" id="GAI74864.1"/>
    </source>
</evidence>
<comment type="caution">
    <text evidence="1">The sequence shown here is derived from an EMBL/GenBank/DDBJ whole genome shotgun (WGS) entry which is preliminary data.</text>
</comment>
<dbReference type="EMBL" id="BARW01008995">
    <property type="protein sequence ID" value="GAI74864.1"/>
    <property type="molecule type" value="Genomic_DNA"/>
</dbReference>
<reference evidence="1" key="1">
    <citation type="journal article" date="2014" name="Front. Microbiol.">
        <title>High frequency of phylogenetically diverse reductive dehalogenase-homologous genes in deep subseafloor sedimentary metagenomes.</title>
        <authorList>
            <person name="Kawai M."/>
            <person name="Futagami T."/>
            <person name="Toyoda A."/>
            <person name="Takaki Y."/>
            <person name="Nishi S."/>
            <person name="Hori S."/>
            <person name="Arai W."/>
            <person name="Tsubouchi T."/>
            <person name="Morono Y."/>
            <person name="Uchiyama I."/>
            <person name="Ito T."/>
            <person name="Fujiyama A."/>
            <person name="Inagaki F."/>
            <person name="Takami H."/>
        </authorList>
    </citation>
    <scope>NUCLEOTIDE SEQUENCE</scope>
    <source>
        <strain evidence="1">Expedition CK06-06</strain>
    </source>
</reference>